<dbReference type="Gene3D" id="3.30.50.10">
    <property type="entry name" value="Erythroid Transcription Factor GATA-1, subunit A"/>
    <property type="match status" value="1"/>
</dbReference>
<dbReference type="Pfam" id="PF00320">
    <property type="entry name" value="GATA"/>
    <property type="match status" value="1"/>
</dbReference>
<feature type="compositionally biased region" description="Basic and acidic residues" evidence="2">
    <location>
        <begin position="195"/>
        <end position="205"/>
    </location>
</feature>
<dbReference type="GO" id="GO:0008270">
    <property type="term" value="F:zinc ion binding"/>
    <property type="evidence" value="ECO:0007669"/>
    <property type="project" value="UniProtKB-KW"/>
</dbReference>
<evidence type="ECO:0000313" key="4">
    <source>
        <dbReference type="EMBL" id="KAF5390775.1"/>
    </source>
</evidence>
<feature type="region of interest" description="Disordered" evidence="2">
    <location>
        <begin position="195"/>
        <end position="334"/>
    </location>
</feature>
<dbReference type="Proteomes" id="UP000518752">
    <property type="component" value="Unassembled WGS sequence"/>
</dbReference>
<keyword evidence="1" id="KW-0479">Metal-binding</keyword>
<dbReference type="InterPro" id="IPR013088">
    <property type="entry name" value="Znf_NHR/GATA"/>
</dbReference>
<dbReference type="EMBL" id="JAACJN010000013">
    <property type="protein sequence ID" value="KAF5390775.1"/>
    <property type="molecule type" value="Genomic_DNA"/>
</dbReference>
<feature type="compositionally biased region" description="Pro residues" evidence="2">
    <location>
        <begin position="249"/>
        <end position="268"/>
    </location>
</feature>
<feature type="compositionally biased region" description="Low complexity" evidence="2">
    <location>
        <begin position="65"/>
        <end position="76"/>
    </location>
</feature>
<evidence type="ECO:0000259" key="3">
    <source>
        <dbReference type="PROSITE" id="PS50114"/>
    </source>
</evidence>
<dbReference type="OrthoDB" id="515401at2759"/>
<feature type="compositionally biased region" description="Basic and acidic residues" evidence="2">
    <location>
        <begin position="282"/>
        <end position="300"/>
    </location>
</feature>
<keyword evidence="1" id="KW-0863">Zinc-finger</keyword>
<feature type="domain" description="GATA-type" evidence="3">
    <location>
        <begin position="157"/>
        <end position="219"/>
    </location>
</feature>
<sequence length="334" mass="36635">MPGRLFEPYPMSHRHFDRRPSPPNAPPIATLSSTNSPTLSVASLDRSSVSTPPIRRTPPHAQTAPPYYSSHPQPYYSQPPPPMNHHHHGHRAYDVHEYAAANNMNGPPPVGMAMATGGVTSSREAYGMPIPMPYAGGPMHSNVPIIYTEDAATKLSDRVRRRCFNCCTTDTSTWRRSNLSPGKVLCNKCGLFERTHSRPRPEQFPHKRGPLATSALHSRSPPSAAHTLPSPHLQHQNGQLANHGVPPANTLPPIAPPPYSYSHPPHPSLAPLSSVTAPPSGMKREDDHKHSVWHDRESSPRRSSSNGRVSPPLPPLSSASTKSSRSRHEHEDRL</sequence>
<reference evidence="4 5" key="1">
    <citation type="journal article" date="2020" name="ISME J.">
        <title>Uncovering the hidden diversity of litter-decomposition mechanisms in mushroom-forming fungi.</title>
        <authorList>
            <person name="Floudas D."/>
            <person name="Bentzer J."/>
            <person name="Ahren D."/>
            <person name="Johansson T."/>
            <person name="Persson P."/>
            <person name="Tunlid A."/>
        </authorList>
    </citation>
    <scope>NUCLEOTIDE SEQUENCE [LARGE SCALE GENOMIC DNA]</scope>
    <source>
        <strain evidence="4 5">CBS 406.79</strain>
    </source>
</reference>
<keyword evidence="1" id="KW-0862">Zinc</keyword>
<comment type="caution">
    <text evidence="4">The sequence shown here is derived from an EMBL/GenBank/DDBJ whole genome shotgun (WGS) entry which is preliminary data.</text>
</comment>
<feature type="region of interest" description="Disordered" evidence="2">
    <location>
        <begin position="1"/>
        <end position="89"/>
    </location>
</feature>
<dbReference type="GO" id="GO:0006355">
    <property type="term" value="P:regulation of DNA-templated transcription"/>
    <property type="evidence" value="ECO:0007669"/>
    <property type="project" value="InterPro"/>
</dbReference>
<dbReference type="SUPFAM" id="SSF57716">
    <property type="entry name" value="Glucocorticoid receptor-like (DNA-binding domain)"/>
    <property type="match status" value="1"/>
</dbReference>
<evidence type="ECO:0000313" key="5">
    <source>
        <dbReference type="Proteomes" id="UP000518752"/>
    </source>
</evidence>
<keyword evidence="5" id="KW-1185">Reference proteome</keyword>
<proteinExistence type="predicted"/>
<gene>
    <name evidence="4" type="ORF">D9757_004489</name>
</gene>
<dbReference type="AlphaFoldDB" id="A0A8H5HWM2"/>
<dbReference type="InterPro" id="IPR000679">
    <property type="entry name" value="Znf_GATA"/>
</dbReference>
<dbReference type="CDD" id="cd00202">
    <property type="entry name" value="ZnF_GATA"/>
    <property type="match status" value="1"/>
</dbReference>
<dbReference type="GO" id="GO:0043565">
    <property type="term" value="F:sequence-specific DNA binding"/>
    <property type="evidence" value="ECO:0007669"/>
    <property type="project" value="InterPro"/>
</dbReference>
<evidence type="ECO:0000256" key="2">
    <source>
        <dbReference type="SAM" id="MobiDB-lite"/>
    </source>
</evidence>
<organism evidence="4 5">
    <name type="scientific">Collybiopsis confluens</name>
    <dbReference type="NCBI Taxonomy" id="2823264"/>
    <lineage>
        <taxon>Eukaryota</taxon>
        <taxon>Fungi</taxon>
        <taxon>Dikarya</taxon>
        <taxon>Basidiomycota</taxon>
        <taxon>Agaricomycotina</taxon>
        <taxon>Agaricomycetes</taxon>
        <taxon>Agaricomycetidae</taxon>
        <taxon>Agaricales</taxon>
        <taxon>Marasmiineae</taxon>
        <taxon>Omphalotaceae</taxon>
        <taxon>Collybiopsis</taxon>
    </lineage>
</organism>
<protein>
    <recommendedName>
        <fullName evidence="3">GATA-type domain-containing protein</fullName>
    </recommendedName>
</protein>
<feature type="compositionally biased region" description="Polar residues" evidence="2">
    <location>
        <begin position="30"/>
        <end position="51"/>
    </location>
</feature>
<evidence type="ECO:0000256" key="1">
    <source>
        <dbReference type="PROSITE-ProRule" id="PRU00094"/>
    </source>
</evidence>
<name>A0A8H5HWM2_9AGAR</name>
<accession>A0A8H5HWM2</accession>
<dbReference type="PROSITE" id="PS50114">
    <property type="entry name" value="GATA_ZN_FINGER_2"/>
    <property type="match status" value="1"/>
</dbReference>
<dbReference type="SMART" id="SM00401">
    <property type="entry name" value="ZnF_GATA"/>
    <property type="match status" value="1"/>
</dbReference>